<reference evidence="1" key="1">
    <citation type="submission" date="2023-03" db="EMBL/GenBank/DDBJ databases">
        <authorList>
            <person name="Steffen K."/>
            <person name="Cardenas P."/>
        </authorList>
    </citation>
    <scope>NUCLEOTIDE SEQUENCE</scope>
</reference>
<dbReference type="AlphaFoldDB" id="A0AA35X8G1"/>
<gene>
    <name evidence="1" type="ORF">GBAR_LOCUS27132</name>
</gene>
<dbReference type="EMBL" id="CASHTH010003784">
    <property type="protein sequence ID" value="CAI8049298.1"/>
    <property type="molecule type" value="Genomic_DNA"/>
</dbReference>
<organism evidence="1 2">
    <name type="scientific">Geodia barretti</name>
    <name type="common">Barrett's horny sponge</name>
    <dbReference type="NCBI Taxonomy" id="519541"/>
    <lineage>
        <taxon>Eukaryota</taxon>
        <taxon>Metazoa</taxon>
        <taxon>Porifera</taxon>
        <taxon>Demospongiae</taxon>
        <taxon>Heteroscleromorpha</taxon>
        <taxon>Tetractinellida</taxon>
        <taxon>Astrophorina</taxon>
        <taxon>Geodiidae</taxon>
        <taxon>Geodia</taxon>
    </lineage>
</organism>
<protein>
    <submittedName>
        <fullName evidence="1">Uncharacterized protein</fullName>
    </submittedName>
</protein>
<accession>A0AA35X8G1</accession>
<keyword evidence="2" id="KW-1185">Reference proteome</keyword>
<evidence type="ECO:0000313" key="1">
    <source>
        <dbReference type="EMBL" id="CAI8049298.1"/>
    </source>
</evidence>
<name>A0AA35X8G1_GEOBA</name>
<evidence type="ECO:0000313" key="2">
    <source>
        <dbReference type="Proteomes" id="UP001174909"/>
    </source>
</evidence>
<sequence length="134" mass="15204">MADSREIVALRTNLTSITDTVTVGGNLQWFANGLVERGFIPRREAQDILYVQGATPARMVGQLMDSVFVVLHLTNEKRRWFDEFVSIFSTEKAYAELVAKLKHRFNDKGADNILPTSQRTHCQRPTQFCDLLGC</sequence>
<comment type="caution">
    <text evidence="1">The sequence shown here is derived from an EMBL/GenBank/DDBJ whole genome shotgun (WGS) entry which is preliminary data.</text>
</comment>
<dbReference type="Proteomes" id="UP001174909">
    <property type="component" value="Unassembled WGS sequence"/>
</dbReference>
<proteinExistence type="predicted"/>